<sequence length="255" mass="29039">MSSQIPVDKVLAFLVARTSWIIPYKVVALQIQKGLGVLLQTVFEVSYYEYLTLRHGFISVNLNVEEPNVKKLYAGIDGRGDMKLIYGTKGLGIQHKGRRENRWWCTSSRRKERKSLTLSLSAETSNQNRAFLLQACSRSTGLRIDPDHVPQLRLFLSQLPVTAFRRLVGRTRRWSTRPVYPRFDFKLDISSYQSPLLTKLHPQAHLNVLKLPEVALHGGATRGGGWKPDPIKSKTEASIDISRATGRCFECFLNW</sequence>
<dbReference type="AlphaFoldDB" id="J7G2W8"/>
<dbReference type="EMBL" id="JQ791545">
    <property type="protein sequence ID" value="AFP55539.1"/>
    <property type="molecule type" value="Genomic_DNA"/>
</dbReference>
<organism evidence="1">
    <name type="scientific">Rosa rugosa</name>
    <name type="common">Rugosa rose</name>
    <dbReference type="NCBI Taxonomy" id="74645"/>
    <lineage>
        <taxon>Eukaryota</taxon>
        <taxon>Viridiplantae</taxon>
        <taxon>Streptophyta</taxon>
        <taxon>Embryophyta</taxon>
        <taxon>Tracheophyta</taxon>
        <taxon>Spermatophyta</taxon>
        <taxon>Magnoliopsida</taxon>
        <taxon>eudicotyledons</taxon>
        <taxon>Gunneridae</taxon>
        <taxon>Pentapetalae</taxon>
        <taxon>rosids</taxon>
        <taxon>fabids</taxon>
        <taxon>Rosales</taxon>
        <taxon>Rosaceae</taxon>
        <taxon>Rosoideae</taxon>
        <taxon>Rosoideae incertae sedis</taxon>
        <taxon>Rosa</taxon>
    </lineage>
</organism>
<reference evidence="1" key="1">
    <citation type="journal article" date="2012" name="BMC Genomics">
        <title>Evolution of the Rdr1 TNL-cluster in roses and other Rosaceous species.</title>
        <authorList>
            <person name="Terefe-Ayana D."/>
            <person name="Kaufmann H."/>
            <person name="Linde M."/>
            <person name="Debener T."/>
        </authorList>
    </citation>
    <scope>NUCLEOTIDE SEQUENCE</scope>
    <source>
        <tissue evidence="1">Leaf</tissue>
    </source>
</reference>
<accession>J7G2W8</accession>
<evidence type="ECO:0000313" key="1">
    <source>
        <dbReference type="EMBL" id="AFP55539.1"/>
    </source>
</evidence>
<protein>
    <submittedName>
        <fullName evidence="1">Uncharacterized protein</fullName>
    </submittedName>
</protein>
<proteinExistence type="predicted"/>
<name>J7G2W8_ROSRU</name>
<reference evidence="1" key="2">
    <citation type="submission" date="2012-03" db="EMBL/GenBank/DDBJ databases">
        <authorList>
            <person name="Ayana D.T."/>
            <person name="Kaufmann H."/>
            <person name="Biber A."/>
            <person name="Debener T."/>
        </authorList>
    </citation>
    <scope>NUCLEOTIDE SEQUENCE</scope>
    <source>
        <tissue evidence="1">Leaf</tissue>
    </source>
</reference>